<dbReference type="InterPro" id="IPR051450">
    <property type="entry name" value="Gfo/Idh/MocA_Oxidoreductases"/>
</dbReference>
<comment type="caution">
    <text evidence="2">The sequence shown here is derived from an EMBL/GenBank/DDBJ whole genome shotgun (WGS) entry which is preliminary data.</text>
</comment>
<name>A0A6B1DS54_9CHLR</name>
<accession>A0A6B1DS54</accession>
<dbReference type="PANTHER" id="PTHR43377">
    <property type="entry name" value="BILIVERDIN REDUCTASE A"/>
    <property type="match status" value="1"/>
</dbReference>
<evidence type="ECO:0000313" key="2">
    <source>
        <dbReference type="EMBL" id="MYD89294.1"/>
    </source>
</evidence>
<feature type="domain" description="Gfo/Idh/MocA-like oxidoreductase N-terminal" evidence="1">
    <location>
        <begin position="22"/>
        <end position="140"/>
    </location>
</feature>
<dbReference type="InterPro" id="IPR000683">
    <property type="entry name" value="Gfo/Idh/MocA-like_OxRdtase_N"/>
</dbReference>
<reference evidence="2" key="1">
    <citation type="submission" date="2019-09" db="EMBL/GenBank/DDBJ databases">
        <title>Characterisation of the sponge microbiome using genome-centric metagenomics.</title>
        <authorList>
            <person name="Engelberts J.P."/>
            <person name="Robbins S.J."/>
            <person name="De Goeij J.M."/>
            <person name="Aranda M."/>
            <person name="Bell S.C."/>
            <person name="Webster N.S."/>
        </authorList>
    </citation>
    <scope>NUCLEOTIDE SEQUENCE</scope>
    <source>
        <strain evidence="2">SB0662_bin_9</strain>
    </source>
</reference>
<dbReference type="GO" id="GO:0000166">
    <property type="term" value="F:nucleotide binding"/>
    <property type="evidence" value="ECO:0007669"/>
    <property type="project" value="InterPro"/>
</dbReference>
<dbReference type="Gene3D" id="3.30.360.10">
    <property type="entry name" value="Dihydrodipicolinate Reductase, domain 2"/>
    <property type="match status" value="1"/>
</dbReference>
<dbReference type="EMBL" id="VXPY01000015">
    <property type="protein sequence ID" value="MYD89294.1"/>
    <property type="molecule type" value="Genomic_DNA"/>
</dbReference>
<protein>
    <submittedName>
        <fullName evidence="2">Gfo/Idh/MocA family oxidoreductase</fullName>
    </submittedName>
</protein>
<proteinExistence type="predicted"/>
<dbReference type="AlphaFoldDB" id="A0A6B1DS54"/>
<gene>
    <name evidence="2" type="ORF">F4Y08_02990</name>
</gene>
<evidence type="ECO:0000259" key="1">
    <source>
        <dbReference type="Pfam" id="PF01408"/>
    </source>
</evidence>
<dbReference type="SUPFAM" id="SSF51735">
    <property type="entry name" value="NAD(P)-binding Rossmann-fold domains"/>
    <property type="match status" value="1"/>
</dbReference>
<dbReference type="InterPro" id="IPR036291">
    <property type="entry name" value="NAD(P)-bd_dom_sf"/>
</dbReference>
<dbReference type="PANTHER" id="PTHR43377:SF1">
    <property type="entry name" value="BILIVERDIN REDUCTASE A"/>
    <property type="match status" value="1"/>
</dbReference>
<sequence length="422" mass="47351">MNHALSRWPGRLAAMVPDRPVDIAVIGAGNRSSTTYQGLFQSLRPWVNVVAVCDPVKEHADRYADAVDAHAFHDLTDLVKADLVEAALVIAPIDVHHAISVTLSRTGIHHLVETSISSTLWQARDMAQTADEHGVKFRVGENFIRFHFDRIAKEIDKTGFIGPIGRVLCVHDHPGYHNNSRWLVLYGAHPETVQAVSHRMSVEPHWEAPHRYHEDEGFRCHFFRFPDNRLVTDLAGNLKGMLGRYPRPGYTELAGTRGTIARAAMEHRHGAGEVRWCSDDALRNGARHDHVFPIEHVVEDGQWICDRVELPIGPVEFRNPNQLAVSHPRAHSLSSVVSHVTDFANEVRGSDHCEFTPADAVMSMEMEVGCRESALRNGEEIPLPLADLNIEAERRVWDELRVRHGVDPHDAEAMMSIMIARP</sequence>
<dbReference type="Pfam" id="PF01408">
    <property type="entry name" value="GFO_IDH_MocA"/>
    <property type="match status" value="1"/>
</dbReference>
<organism evidence="2">
    <name type="scientific">Caldilineaceae bacterium SB0662_bin_9</name>
    <dbReference type="NCBI Taxonomy" id="2605258"/>
    <lineage>
        <taxon>Bacteria</taxon>
        <taxon>Bacillati</taxon>
        <taxon>Chloroflexota</taxon>
        <taxon>Caldilineae</taxon>
        <taxon>Caldilineales</taxon>
        <taxon>Caldilineaceae</taxon>
    </lineage>
</organism>
<dbReference type="Gene3D" id="3.40.50.720">
    <property type="entry name" value="NAD(P)-binding Rossmann-like Domain"/>
    <property type="match status" value="1"/>
</dbReference>